<feature type="transmembrane region" description="Helical" evidence="10">
    <location>
        <begin position="266"/>
        <end position="286"/>
    </location>
</feature>
<dbReference type="Gene3D" id="1.10.287.70">
    <property type="match status" value="1"/>
</dbReference>
<evidence type="ECO:0000259" key="11">
    <source>
        <dbReference type="Pfam" id="PF07885"/>
    </source>
</evidence>
<feature type="domain" description="Potassium channel" evidence="11">
    <location>
        <begin position="215"/>
        <end position="291"/>
    </location>
</feature>
<dbReference type="PRINTS" id="PR01333">
    <property type="entry name" value="2POREKCHANEL"/>
</dbReference>
<protein>
    <recommendedName>
        <fullName evidence="11">Potassium channel domain-containing protein</fullName>
    </recommendedName>
</protein>
<evidence type="ECO:0000256" key="5">
    <source>
        <dbReference type="ARBA" id="ARBA00023065"/>
    </source>
</evidence>
<proteinExistence type="inferred from homology"/>
<evidence type="ECO:0000256" key="10">
    <source>
        <dbReference type="SAM" id="Phobius"/>
    </source>
</evidence>
<keyword evidence="7 8" id="KW-0407">Ion channel</keyword>
<accession>A0A7R9BBX0</accession>
<dbReference type="GO" id="GO:0030322">
    <property type="term" value="P:stabilization of membrane potential"/>
    <property type="evidence" value="ECO:0007669"/>
    <property type="project" value="TreeGrafter"/>
</dbReference>
<dbReference type="EMBL" id="CAJPEX010000017">
    <property type="protein sequence ID" value="CAG0912462.1"/>
    <property type="molecule type" value="Genomic_DNA"/>
</dbReference>
<evidence type="ECO:0000256" key="7">
    <source>
        <dbReference type="ARBA" id="ARBA00023303"/>
    </source>
</evidence>
<name>A0A7R9BBX0_9CRUS</name>
<dbReference type="Proteomes" id="UP000678499">
    <property type="component" value="Unassembled WGS sequence"/>
</dbReference>
<feature type="transmembrane region" description="Helical" evidence="10">
    <location>
        <begin position="42"/>
        <end position="65"/>
    </location>
</feature>
<evidence type="ECO:0000313" key="13">
    <source>
        <dbReference type="Proteomes" id="UP000678499"/>
    </source>
</evidence>
<feature type="compositionally biased region" description="Low complexity" evidence="9">
    <location>
        <begin position="393"/>
        <end position="402"/>
    </location>
</feature>
<evidence type="ECO:0000256" key="6">
    <source>
        <dbReference type="ARBA" id="ARBA00023136"/>
    </source>
</evidence>
<evidence type="ECO:0000256" key="3">
    <source>
        <dbReference type="ARBA" id="ARBA00022692"/>
    </source>
</evidence>
<keyword evidence="2 8" id="KW-0813">Transport</keyword>
<keyword evidence="6 10" id="KW-0472">Membrane</keyword>
<dbReference type="PANTHER" id="PTHR11003:SF249">
    <property type="entry name" value="TWO PORE POTASSIUM CHANNEL PROTEIN SUP-9"/>
    <property type="match status" value="1"/>
</dbReference>
<comment type="subcellular location">
    <subcellularLocation>
        <location evidence="1">Membrane</location>
        <topology evidence="1">Multi-pass membrane protein</topology>
    </subcellularLocation>
</comment>
<evidence type="ECO:0000256" key="1">
    <source>
        <dbReference type="ARBA" id="ARBA00004141"/>
    </source>
</evidence>
<dbReference type="AlphaFoldDB" id="A0A7R9BBX0"/>
<dbReference type="EMBL" id="OA882054">
    <property type="protein sequence ID" value="CAD7272310.1"/>
    <property type="molecule type" value="Genomic_DNA"/>
</dbReference>
<sequence length="418" mass="46854">MKSQLYDRSIAKHGLKLLNKAGQRFVAGIIRRLCCGINLSNWVLFYFILLYVAFLALGAVGFSYFEEPVERELQRQLDFDIRSFTSGHLGCINETALALLLERIILAHNRGVSPHFNTTTEPNWSFGQAFFFSGTVVTTIGYGHVTPLSREGKLFCIFYAAIGIPLTFTLFAALVERLLIPLNRWQTLLALRLPGCSMQLVRIIHVTILGIVVLVFVFMLPALAFYAVEPGWDFLDSLYYCFISLTTIGLGDFVPGDAPNQVYRAFYKIVAMLYLLVGLTFLMLFIEVFISIPGFNLATFLSRAKYSTEEPEETNDVIEETCAGSIKSRVSISNGPDMAKANQTKASTVEADLERLPITYNRGTPRKPRLAFKWRRMVKSPSRRPNEDTKSPAAAARRGTEAAGIDAVALRRSTWKNL</sequence>
<dbReference type="OrthoDB" id="297496at2759"/>
<dbReference type="PANTHER" id="PTHR11003">
    <property type="entry name" value="POTASSIUM CHANNEL, SUBFAMILY K"/>
    <property type="match status" value="1"/>
</dbReference>
<keyword evidence="13" id="KW-1185">Reference proteome</keyword>
<feature type="transmembrane region" description="Helical" evidence="10">
    <location>
        <begin position="157"/>
        <end position="179"/>
    </location>
</feature>
<evidence type="ECO:0000256" key="8">
    <source>
        <dbReference type="RuleBase" id="RU003857"/>
    </source>
</evidence>
<dbReference type="PRINTS" id="PR01586">
    <property type="entry name" value="TWIKCHANNEL"/>
</dbReference>
<organism evidence="12">
    <name type="scientific">Notodromas monacha</name>
    <dbReference type="NCBI Taxonomy" id="399045"/>
    <lineage>
        <taxon>Eukaryota</taxon>
        <taxon>Metazoa</taxon>
        <taxon>Ecdysozoa</taxon>
        <taxon>Arthropoda</taxon>
        <taxon>Crustacea</taxon>
        <taxon>Oligostraca</taxon>
        <taxon>Ostracoda</taxon>
        <taxon>Podocopa</taxon>
        <taxon>Podocopida</taxon>
        <taxon>Cypridocopina</taxon>
        <taxon>Cypridoidea</taxon>
        <taxon>Cyprididae</taxon>
        <taxon>Notodromas</taxon>
    </lineage>
</organism>
<reference evidence="12" key="1">
    <citation type="submission" date="2020-11" db="EMBL/GenBank/DDBJ databases">
        <authorList>
            <person name="Tran Van P."/>
        </authorList>
    </citation>
    <scope>NUCLEOTIDE SEQUENCE</scope>
</reference>
<evidence type="ECO:0000256" key="4">
    <source>
        <dbReference type="ARBA" id="ARBA00022989"/>
    </source>
</evidence>
<dbReference type="InterPro" id="IPR003280">
    <property type="entry name" value="2pore_dom_K_chnl"/>
</dbReference>
<dbReference type="InterPro" id="IPR013099">
    <property type="entry name" value="K_chnl_dom"/>
</dbReference>
<feature type="domain" description="Potassium channel" evidence="11">
    <location>
        <begin position="120"/>
        <end position="178"/>
    </location>
</feature>
<dbReference type="GO" id="GO:0005886">
    <property type="term" value="C:plasma membrane"/>
    <property type="evidence" value="ECO:0007669"/>
    <property type="project" value="TreeGrafter"/>
</dbReference>
<feature type="transmembrane region" description="Helical" evidence="10">
    <location>
        <begin position="237"/>
        <end position="254"/>
    </location>
</feature>
<dbReference type="InterPro" id="IPR005408">
    <property type="entry name" value="2pore_dom_K_chnl_TWIK"/>
</dbReference>
<keyword evidence="5 8" id="KW-0406">Ion transport</keyword>
<keyword evidence="4 10" id="KW-1133">Transmembrane helix</keyword>
<feature type="transmembrane region" description="Helical" evidence="10">
    <location>
        <begin position="200"/>
        <end position="225"/>
    </location>
</feature>
<dbReference type="Pfam" id="PF07885">
    <property type="entry name" value="Ion_trans_2"/>
    <property type="match status" value="2"/>
</dbReference>
<feature type="transmembrane region" description="Helical" evidence="10">
    <location>
        <begin position="126"/>
        <end position="145"/>
    </location>
</feature>
<comment type="similarity">
    <text evidence="8">Belongs to the two pore domain potassium channel (TC 1.A.1.8) family.</text>
</comment>
<dbReference type="GO" id="GO:0022841">
    <property type="term" value="F:potassium ion leak channel activity"/>
    <property type="evidence" value="ECO:0007669"/>
    <property type="project" value="TreeGrafter"/>
</dbReference>
<feature type="region of interest" description="Disordered" evidence="9">
    <location>
        <begin position="377"/>
        <end position="402"/>
    </location>
</feature>
<dbReference type="SUPFAM" id="SSF81324">
    <property type="entry name" value="Voltage-gated potassium channels"/>
    <property type="match status" value="2"/>
</dbReference>
<gene>
    <name evidence="12" type="ORF">NMOB1V02_LOCUS252</name>
</gene>
<evidence type="ECO:0000313" key="12">
    <source>
        <dbReference type="EMBL" id="CAD7272310.1"/>
    </source>
</evidence>
<dbReference type="GO" id="GO:0015271">
    <property type="term" value="F:outward rectifier potassium channel activity"/>
    <property type="evidence" value="ECO:0007669"/>
    <property type="project" value="TreeGrafter"/>
</dbReference>
<evidence type="ECO:0000256" key="9">
    <source>
        <dbReference type="SAM" id="MobiDB-lite"/>
    </source>
</evidence>
<evidence type="ECO:0000256" key="2">
    <source>
        <dbReference type="ARBA" id="ARBA00022448"/>
    </source>
</evidence>
<keyword evidence="3 8" id="KW-0812">Transmembrane</keyword>